<dbReference type="KEGG" id="plig:NAG76_22250"/>
<evidence type="ECO:0000313" key="2">
    <source>
        <dbReference type="Proteomes" id="UP001056756"/>
    </source>
</evidence>
<proteinExistence type="predicted"/>
<dbReference type="AlphaFoldDB" id="A0A9J6ZFE7"/>
<dbReference type="InterPro" id="IPR006524">
    <property type="entry name" value="ArpU-like"/>
</dbReference>
<sequence>MDEQISFDIEFPELDTKKTKAAIVAAFEKYHMCKYLTFEEREAATTQSYIVREHGSTNVTSDQTSNIAIYNTDAQTARRAFVYKVERAVKKLPPKERFLIEKRYMVEDYRYITDQKVYNHVFQPPISQPVFKEIRWRAFYLLAVDLRIAVLKNSDK</sequence>
<reference evidence="1" key="1">
    <citation type="submission" date="2022-05" db="EMBL/GenBank/DDBJ databases">
        <title>Novel bacterial taxa in a minimal lignocellulolytic consortium and its capacity to transform plastics disclosed by genome-resolved metagenomics.</title>
        <authorList>
            <person name="Rodriguez C.A.D."/>
            <person name="Diaz-Garcia L."/>
            <person name="Herrera K."/>
            <person name="Tarazona N.A."/>
            <person name="Sproer C."/>
            <person name="Overmann J."/>
            <person name="Jimenez D.J."/>
        </authorList>
    </citation>
    <scope>NUCLEOTIDE SEQUENCE</scope>
    <source>
        <strain evidence="1">MAG5</strain>
    </source>
</reference>
<evidence type="ECO:0000313" key="1">
    <source>
        <dbReference type="EMBL" id="URN94505.1"/>
    </source>
</evidence>
<dbReference type="EMBL" id="CP097899">
    <property type="protein sequence ID" value="URN94505.1"/>
    <property type="molecule type" value="Genomic_DNA"/>
</dbReference>
<name>A0A9J6ZFE7_9BACL</name>
<protein>
    <submittedName>
        <fullName evidence="1">Transcriptional regulator</fullName>
    </submittedName>
</protein>
<gene>
    <name evidence="1" type="ORF">NAG76_22250</name>
</gene>
<organism evidence="1 2">
    <name type="scientific">Candidatus Pristimantibacillus lignocellulolyticus</name>
    <dbReference type="NCBI Taxonomy" id="2994561"/>
    <lineage>
        <taxon>Bacteria</taxon>
        <taxon>Bacillati</taxon>
        <taxon>Bacillota</taxon>
        <taxon>Bacilli</taxon>
        <taxon>Bacillales</taxon>
        <taxon>Paenibacillaceae</taxon>
        <taxon>Candidatus Pristimantibacillus</taxon>
    </lineage>
</organism>
<dbReference type="Proteomes" id="UP001056756">
    <property type="component" value="Chromosome"/>
</dbReference>
<accession>A0A9J6ZFE7</accession>
<dbReference type="NCBIfam" id="TIGR01637">
    <property type="entry name" value="phage_arpU"/>
    <property type="match status" value="1"/>
</dbReference>